<proteinExistence type="predicted"/>
<feature type="domain" description="GP-PDE" evidence="2">
    <location>
        <begin position="49"/>
        <end position="350"/>
    </location>
</feature>
<keyword evidence="3" id="KW-1185">Reference proteome</keyword>
<dbReference type="InterPro" id="IPR017946">
    <property type="entry name" value="PLC-like_Pdiesterase_TIM-brl"/>
</dbReference>
<dbReference type="RefSeq" id="XP_065670355.1">
    <property type="nucleotide sequence ID" value="XM_065814283.1"/>
</dbReference>
<dbReference type="Proteomes" id="UP001652625">
    <property type="component" value="Chromosome 12"/>
</dbReference>
<dbReference type="GeneID" id="124818651"/>
<name>A0ABM4D7R4_HYDVU</name>
<dbReference type="PROSITE" id="PS51704">
    <property type="entry name" value="GP_PDE"/>
    <property type="match status" value="1"/>
</dbReference>
<dbReference type="InterPro" id="IPR030395">
    <property type="entry name" value="GP_PDE_dom"/>
</dbReference>
<reference evidence="4" key="1">
    <citation type="submission" date="2025-08" db="UniProtKB">
        <authorList>
            <consortium name="RefSeq"/>
        </authorList>
    </citation>
    <scope>IDENTIFICATION</scope>
</reference>
<dbReference type="Pfam" id="PF03009">
    <property type="entry name" value="GDPD"/>
    <property type="match status" value="1"/>
</dbReference>
<evidence type="ECO:0000259" key="2">
    <source>
        <dbReference type="PROSITE" id="PS51704"/>
    </source>
</evidence>
<dbReference type="PANTHER" id="PTHR46211">
    <property type="entry name" value="GLYCEROPHOSPHORYL DIESTER PHOSPHODIESTERASE"/>
    <property type="match status" value="1"/>
</dbReference>
<evidence type="ECO:0000313" key="3">
    <source>
        <dbReference type="Proteomes" id="UP001652625"/>
    </source>
</evidence>
<evidence type="ECO:0000313" key="4">
    <source>
        <dbReference type="RefSeq" id="XP_065670355.1"/>
    </source>
</evidence>
<dbReference type="PANTHER" id="PTHR46211:SF14">
    <property type="entry name" value="GLYCEROPHOSPHODIESTER PHOSPHODIESTERASE"/>
    <property type="match status" value="1"/>
</dbReference>
<dbReference type="Gene3D" id="3.20.20.190">
    <property type="entry name" value="Phosphatidylinositol (PI) phosphodiesterase"/>
    <property type="match status" value="1"/>
</dbReference>
<feature type="chain" id="PRO_5047001418" evidence="1">
    <location>
        <begin position="23"/>
        <end position="381"/>
    </location>
</feature>
<accession>A0ABM4D7R4</accession>
<feature type="signal peptide" evidence="1">
    <location>
        <begin position="1"/>
        <end position="22"/>
    </location>
</feature>
<gene>
    <name evidence="4" type="primary">LOC124818651</name>
</gene>
<dbReference type="CDD" id="cd08556">
    <property type="entry name" value="GDPD"/>
    <property type="match status" value="1"/>
</dbReference>
<dbReference type="SUPFAM" id="SSF51695">
    <property type="entry name" value="PLC-like phosphodiesterases"/>
    <property type="match status" value="1"/>
</dbReference>
<evidence type="ECO:0000256" key="1">
    <source>
        <dbReference type="SAM" id="SignalP"/>
    </source>
</evidence>
<keyword evidence="1" id="KW-0732">Signal</keyword>
<sequence length="381" mass="43562">MVKIKIMFVILLLNGFLDLSATSQIPESCPKRLLSKIPGNHLYHKKNKPIYIAHRGQPKVYLENTLEGIKSTVDIKADGYELDIFLTKDEKLIVFHYENTLDLAGVDKNISDCTYDELLQLNLTDNVIRGGKEYRFKSTSKIPLLKDVLTAMKNTDLLHVLEMKPEYFDRNDHSQSEIIGQKVAKLVTEMNLVEKAVIISFDYRKIRAAKKENENLVVGSLVMNDFSLIPKSRWDLGLFPELQQCFFDAPNNTLDFYHFLIESGILFKAGGASLFIAGLNVYEERPLPNNTLTVLKNNYRNDINSGFYTAYSMYNTEDQNLAFQTKYKTLFSQGAELLITDDVRRLRKLLQSSSAHKNIAVCSCFMAFYLLACSWLMINTV</sequence>
<organism evidence="3 4">
    <name type="scientific">Hydra vulgaris</name>
    <name type="common">Hydra</name>
    <name type="synonym">Hydra attenuata</name>
    <dbReference type="NCBI Taxonomy" id="6087"/>
    <lineage>
        <taxon>Eukaryota</taxon>
        <taxon>Metazoa</taxon>
        <taxon>Cnidaria</taxon>
        <taxon>Hydrozoa</taxon>
        <taxon>Hydroidolina</taxon>
        <taxon>Anthoathecata</taxon>
        <taxon>Aplanulata</taxon>
        <taxon>Hydridae</taxon>
        <taxon>Hydra</taxon>
    </lineage>
</organism>
<protein>
    <submittedName>
        <fullName evidence="4">Uncharacterized protein LOC124818651 isoform X4</fullName>
    </submittedName>
</protein>